<dbReference type="PANTHER" id="PTHR30531">
    <property type="entry name" value="FLAGELLAR BIOSYNTHETIC PROTEIN FLHB"/>
    <property type="match status" value="1"/>
</dbReference>
<evidence type="ECO:0000313" key="4">
    <source>
        <dbReference type="Proteomes" id="UP000242886"/>
    </source>
</evidence>
<keyword evidence="3" id="KW-0966">Cell projection</keyword>
<organism evidence="3 4">
    <name type="scientific">Sterolibacterium denitrificans</name>
    <dbReference type="NCBI Taxonomy" id="157592"/>
    <lineage>
        <taxon>Bacteria</taxon>
        <taxon>Pseudomonadati</taxon>
        <taxon>Pseudomonadota</taxon>
        <taxon>Betaproteobacteria</taxon>
        <taxon>Nitrosomonadales</taxon>
        <taxon>Sterolibacteriaceae</taxon>
        <taxon>Sterolibacterium</taxon>
    </lineage>
</organism>
<dbReference type="GO" id="GO:0005886">
    <property type="term" value="C:plasma membrane"/>
    <property type="evidence" value="ECO:0007669"/>
    <property type="project" value="TreeGrafter"/>
</dbReference>
<dbReference type="AlphaFoldDB" id="A0A7Z7HSQ0"/>
<evidence type="ECO:0000313" key="3">
    <source>
        <dbReference type="EMBL" id="SMB30548.1"/>
    </source>
</evidence>
<dbReference type="OrthoDB" id="5244399at2"/>
<evidence type="ECO:0000256" key="2">
    <source>
        <dbReference type="SAM" id="MobiDB-lite"/>
    </source>
</evidence>
<dbReference type="PANTHER" id="PTHR30531:SF12">
    <property type="entry name" value="FLAGELLAR BIOSYNTHETIC PROTEIN FLHB"/>
    <property type="match status" value="1"/>
</dbReference>
<dbReference type="RefSeq" id="WP_083522834.1">
    <property type="nucleotide sequence ID" value="NZ_LFZK01000001.1"/>
</dbReference>
<keyword evidence="3" id="KW-0282">Flagellum</keyword>
<feature type="region of interest" description="Disordered" evidence="2">
    <location>
        <begin position="1"/>
        <end position="22"/>
    </location>
</feature>
<reference evidence="3" key="1">
    <citation type="submission" date="2017-03" db="EMBL/GenBank/DDBJ databases">
        <authorList>
            <consortium name="AG Boll"/>
        </authorList>
    </citation>
    <scope>NUCLEOTIDE SEQUENCE [LARGE SCALE GENOMIC DNA]</scope>
    <source>
        <strain evidence="3">Chol</strain>
    </source>
</reference>
<dbReference type="Proteomes" id="UP000242886">
    <property type="component" value="Chromosome SDENCHOL"/>
</dbReference>
<dbReference type="Pfam" id="PF01312">
    <property type="entry name" value="Bac_export_2"/>
    <property type="match status" value="1"/>
</dbReference>
<dbReference type="Gene3D" id="3.40.1690.10">
    <property type="entry name" value="secretion proteins EscU"/>
    <property type="match status" value="1"/>
</dbReference>
<dbReference type="EMBL" id="LT837803">
    <property type="protein sequence ID" value="SMB30548.1"/>
    <property type="molecule type" value="Genomic_DNA"/>
</dbReference>
<gene>
    <name evidence="3" type="primary">flhB</name>
    <name evidence="3" type="ORF">SDENCHOL_21001</name>
</gene>
<dbReference type="SUPFAM" id="SSF160544">
    <property type="entry name" value="EscU C-terminal domain-like"/>
    <property type="match status" value="1"/>
</dbReference>
<keyword evidence="3" id="KW-0969">Cilium</keyword>
<keyword evidence="4" id="KW-1185">Reference proteome</keyword>
<dbReference type="InterPro" id="IPR029025">
    <property type="entry name" value="T3SS_substrate_exporter_C"/>
</dbReference>
<feature type="compositionally biased region" description="Pro residues" evidence="2">
    <location>
        <begin position="1"/>
        <end position="18"/>
    </location>
</feature>
<proteinExistence type="inferred from homology"/>
<dbReference type="InterPro" id="IPR006135">
    <property type="entry name" value="T3SS_substrate_exporter"/>
</dbReference>
<accession>A0A7Z7HSQ0</accession>
<name>A0A7Z7HSQ0_9PROT</name>
<evidence type="ECO:0000256" key="1">
    <source>
        <dbReference type="ARBA" id="ARBA00010690"/>
    </source>
</evidence>
<sequence length="107" mass="11763">MSNPPAPGARPLPATPEPETPREERALALALAYAPGDTAPRIVAKGRGLIAEEIIRRAHEAGVFVHESPELVTLLMQSNLDDHIPPQLYVAIAELLAWIYRLEQERP</sequence>
<comment type="similarity">
    <text evidence="1">Belongs to the type III secretion exporter family.</text>
</comment>
<protein>
    <submittedName>
        <fullName evidence="3">Flagellar related protein</fullName>
    </submittedName>
</protein>
<dbReference type="GO" id="GO:0009306">
    <property type="term" value="P:protein secretion"/>
    <property type="evidence" value="ECO:0007669"/>
    <property type="project" value="InterPro"/>
</dbReference>